<evidence type="ECO:0000313" key="5">
    <source>
        <dbReference type="Proteomes" id="UP001500220"/>
    </source>
</evidence>
<dbReference type="Gene3D" id="3.40.50.300">
    <property type="entry name" value="P-loop containing nucleotide triphosphate hydrolases"/>
    <property type="match status" value="1"/>
</dbReference>
<evidence type="ECO:0000313" key="2">
    <source>
        <dbReference type="EMBL" id="GAA0534963.1"/>
    </source>
</evidence>
<dbReference type="Gene3D" id="1.25.40.10">
    <property type="entry name" value="Tetratricopeptide repeat domain"/>
    <property type="match status" value="1"/>
</dbReference>
<reference evidence="2" key="4">
    <citation type="submission" date="2023-12" db="EMBL/GenBank/DDBJ databases">
        <authorList>
            <person name="Sun Q."/>
            <person name="Inoue M."/>
        </authorList>
    </citation>
    <scope>NUCLEOTIDE SEQUENCE</scope>
    <source>
        <strain evidence="2">JCM 10664</strain>
    </source>
</reference>
<reference evidence="3" key="3">
    <citation type="submission" date="2020-09" db="EMBL/GenBank/DDBJ databases">
        <authorList>
            <person name="Sun Q."/>
            <person name="Zhou Y."/>
        </authorList>
    </citation>
    <scope>NUCLEOTIDE SEQUENCE</scope>
    <source>
        <strain evidence="3">CGMCC 4.7206</strain>
    </source>
</reference>
<proteinExistence type="predicted"/>
<dbReference type="SUPFAM" id="SSF52540">
    <property type="entry name" value="P-loop containing nucleoside triphosphate hydrolases"/>
    <property type="match status" value="1"/>
</dbReference>
<dbReference type="Proteomes" id="UP000597989">
    <property type="component" value="Unassembled WGS sequence"/>
</dbReference>
<reference evidence="2 5" key="2">
    <citation type="journal article" date="2019" name="Int. J. Syst. Evol. Microbiol.">
        <title>The Global Catalogue of Microorganisms (GCM) 10K type strain sequencing project: providing services to taxonomists for standard genome sequencing and annotation.</title>
        <authorList>
            <consortium name="The Broad Institute Genomics Platform"/>
            <consortium name="The Broad Institute Genome Sequencing Center for Infectious Disease"/>
            <person name="Wu L."/>
            <person name="Ma J."/>
        </authorList>
    </citation>
    <scope>NUCLEOTIDE SEQUENCE [LARGE SCALE GENOMIC DNA]</scope>
    <source>
        <strain evidence="2 5">JCM 10664</strain>
    </source>
</reference>
<name>A0A917NL23_9PSEU</name>
<dbReference type="InterPro" id="IPR027417">
    <property type="entry name" value="P-loop_NTPase"/>
</dbReference>
<dbReference type="InterPro" id="IPR011990">
    <property type="entry name" value="TPR-like_helical_dom_sf"/>
</dbReference>
<dbReference type="RefSeq" id="WP_188991574.1">
    <property type="nucleotide sequence ID" value="NZ_BAAAHC010000018.1"/>
</dbReference>
<dbReference type="EMBL" id="BAAAHC010000018">
    <property type="protein sequence ID" value="GAA0534963.1"/>
    <property type="molecule type" value="Genomic_DNA"/>
</dbReference>
<dbReference type="PANTHER" id="PTHR47691:SF3">
    <property type="entry name" value="HTH-TYPE TRANSCRIPTIONAL REGULATOR RV0890C-RELATED"/>
    <property type="match status" value="1"/>
</dbReference>
<dbReference type="PANTHER" id="PTHR47691">
    <property type="entry name" value="REGULATOR-RELATED"/>
    <property type="match status" value="1"/>
</dbReference>
<dbReference type="SMART" id="SM00028">
    <property type="entry name" value="TPR"/>
    <property type="match status" value="5"/>
</dbReference>
<dbReference type="EMBL" id="BMMT01000025">
    <property type="protein sequence ID" value="GGJ05637.1"/>
    <property type="molecule type" value="Genomic_DNA"/>
</dbReference>
<evidence type="ECO:0000313" key="3">
    <source>
        <dbReference type="EMBL" id="GGJ05637.1"/>
    </source>
</evidence>
<comment type="caution">
    <text evidence="3">The sequence shown here is derived from an EMBL/GenBank/DDBJ whole genome shotgun (WGS) entry which is preliminary data.</text>
</comment>
<dbReference type="Proteomes" id="UP001500220">
    <property type="component" value="Unassembled WGS sequence"/>
</dbReference>
<dbReference type="InterPro" id="IPR019734">
    <property type="entry name" value="TPR_rpt"/>
</dbReference>
<protein>
    <submittedName>
        <fullName evidence="2">Tetratricopeptide repeat protein</fullName>
    </submittedName>
</protein>
<dbReference type="SUPFAM" id="SSF48452">
    <property type="entry name" value="TPR-like"/>
    <property type="match status" value="2"/>
</dbReference>
<evidence type="ECO:0000256" key="1">
    <source>
        <dbReference type="SAM" id="MobiDB-lite"/>
    </source>
</evidence>
<accession>A0A917NL23</accession>
<dbReference type="AlphaFoldDB" id="A0A917NL23"/>
<feature type="region of interest" description="Disordered" evidence="1">
    <location>
        <begin position="660"/>
        <end position="679"/>
    </location>
</feature>
<reference evidence="3 4" key="1">
    <citation type="journal article" date="2014" name="Int. J. Syst. Evol. Microbiol.">
        <title>Complete genome sequence of Corynebacterium casei LMG S-19264T (=DSM 44701T), isolated from a smear-ripened cheese.</title>
        <authorList>
            <consortium name="US DOE Joint Genome Institute (JGI-PGF)"/>
            <person name="Walter F."/>
            <person name="Albersmeier A."/>
            <person name="Kalinowski J."/>
            <person name="Ruckert C."/>
        </authorList>
    </citation>
    <scope>NUCLEOTIDE SEQUENCE [LARGE SCALE GENOMIC DNA]</scope>
    <source>
        <strain evidence="3 4">CGMCC 4.7206</strain>
    </source>
</reference>
<sequence>MGSNYLAGQAAVAVQAGSVSGGIHLHHRASASHAVPRQLPAFPRHWVDRGDVLAALNQRASRRGPVVVAVSGVSGVGKTALAVYWLRRHLRRTFPGGELYADLAASGDPGEVLGCWLRALGCVVPASPPARAVAFRTATATKPVAVLIDNATYSEQVRPLLTSSPSSVTVVTSRSPLPDLVNEGAVLQHLGPLDADSSRKLFRAHAAEYGTAVEPGAESVLVEACGGLPLAVGLASAHLAMPCPGRRDLAINPRPRSSLSRAVREVITMSYEALPESARLLYRLIGDHPSGEIIRPAAAAMLDTDPEEAAEAIDWLLQARLLEENDHGFKIPSRVHEHARSLVSGDDEAVRAAARGRVVLSYLETAMDADWVLNPHPRRYSLAYRDLRTGTRTPTFATKDEAMAWFDVVRGTLPKLQHRAHEDGDHTTVWQLAEAAWAGCLKGGHTKLLVDMHELGCQAARHCQHPAESILRSRLSRGYRSLGRLQEALEVAVEARSLAATTEDVWAESAALSAQGRVHYDLADYMEALQCFQLSLNLAARVAESRSIALRLRHIGECYAALKRNEDACAAYTAAAARMDGLGDREGYAATLTKLAAVRLAQGQVTSALDHLHVALPIMRASGSPIYTAKVLAQLGHAALRRGDRHQARSYNHEAHQLFRRAGDTRNAEDMSASLTTLQ</sequence>
<organism evidence="3 4">
    <name type="scientific">Saccharopolyspora thermophila</name>
    <dbReference type="NCBI Taxonomy" id="89367"/>
    <lineage>
        <taxon>Bacteria</taxon>
        <taxon>Bacillati</taxon>
        <taxon>Actinomycetota</taxon>
        <taxon>Actinomycetes</taxon>
        <taxon>Pseudonocardiales</taxon>
        <taxon>Pseudonocardiaceae</taxon>
        <taxon>Saccharopolyspora</taxon>
    </lineage>
</organism>
<dbReference type="Pfam" id="PF13424">
    <property type="entry name" value="TPR_12"/>
    <property type="match status" value="1"/>
</dbReference>
<gene>
    <name evidence="2" type="ORF">GCM10009545_41920</name>
    <name evidence="3" type="ORF">GCM10011581_48390</name>
</gene>
<feature type="compositionally biased region" description="Basic and acidic residues" evidence="1">
    <location>
        <begin position="660"/>
        <end position="669"/>
    </location>
</feature>
<evidence type="ECO:0000313" key="4">
    <source>
        <dbReference type="Proteomes" id="UP000597989"/>
    </source>
</evidence>
<keyword evidence="5" id="KW-1185">Reference proteome</keyword>
<dbReference type="PRINTS" id="PR00364">
    <property type="entry name" value="DISEASERSIST"/>
</dbReference>